<name>A0A929B7C0_9PSEU</name>
<dbReference type="EMBL" id="JADEYC010000007">
    <property type="protein sequence ID" value="MBE9373576.1"/>
    <property type="molecule type" value="Genomic_DNA"/>
</dbReference>
<gene>
    <name evidence="1" type="ORF">IQ251_03840</name>
</gene>
<evidence type="ECO:0000313" key="2">
    <source>
        <dbReference type="Proteomes" id="UP000598360"/>
    </source>
</evidence>
<dbReference type="Gene3D" id="3.40.50.12500">
    <property type="match status" value="1"/>
</dbReference>
<dbReference type="PANTHER" id="PTHR40267:SF1">
    <property type="entry name" value="BLR3294 PROTEIN"/>
    <property type="match status" value="1"/>
</dbReference>
<evidence type="ECO:0000313" key="1">
    <source>
        <dbReference type="EMBL" id="MBE9373576.1"/>
    </source>
</evidence>
<dbReference type="PIRSF" id="PIRSF015736">
    <property type="entry name" value="MI"/>
    <property type="match status" value="1"/>
</dbReference>
<dbReference type="InterPro" id="IPR026286">
    <property type="entry name" value="MaiA/AMDase"/>
</dbReference>
<accession>A0A929B7C0</accession>
<sequence length="227" mass="24270">MALDRELWRWLPGGVSLHVTRTAFVQAPVSVEQASLVRDESAVRTATRDLLTPEPEVVAYSCTSGSFVDGAAGEQELVAMMRDAGAQRAVTTSGSLVRGLRTLGSVRVAIATPYVASVTDRLVAFFAEHGVQVVASAGLGLSGQIWKTSYRQVVEIVRAADHPEAEAMVISCTNLPTYEIIGPLERELGKPVLSANQVTVWAALREMGLQAVPGEQRLVQAETEQAA</sequence>
<protein>
    <submittedName>
        <fullName evidence="1">Asp/Glu racemase</fullName>
    </submittedName>
</protein>
<dbReference type="Pfam" id="PF17645">
    <property type="entry name" value="Amdase"/>
    <property type="match status" value="1"/>
</dbReference>
<dbReference type="PANTHER" id="PTHR40267">
    <property type="entry name" value="BLR3294 PROTEIN"/>
    <property type="match status" value="1"/>
</dbReference>
<dbReference type="AlphaFoldDB" id="A0A929B7C0"/>
<dbReference type="RefSeq" id="WP_193927273.1">
    <property type="nucleotide sequence ID" value="NZ_JADEYC010000007.1"/>
</dbReference>
<keyword evidence="2" id="KW-1185">Reference proteome</keyword>
<dbReference type="InterPro" id="IPR053714">
    <property type="entry name" value="Iso_Racemase_Enz_sf"/>
</dbReference>
<reference evidence="1" key="1">
    <citation type="submission" date="2020-10" db="EMBL/GenBank/DDBJ databases">
        <title>Diversity and distribution of actinomycetes associated with coral in the coast of Hainan.</title>
        <authorList>
            <person name="Li F."/>
        </authorList>
    </citation>
    <scope>NUCLEOTIDE SEQUENCE</scope>
    <source>
        <strain evidence="1">HNM0983</strain>
    </source>
</reference>
<comment type="caution">
    <text evidence="1">The sequence shown here is derived from an EMBL/GenBank/DDBJ whole genome shotgun (WGS) entry which is preliminary data.</text>
</comment>
<dbReference type="Proteomes" id="UP000598360">
    <property type="component" value="Unassembled WGS sequence"/>
</dbReference>
<proteinExistence type="predicted"/>
<organism evidence="1 2">
    <name type="scientific">Saccharopolyspora montiporae</name>
    <dbReference type="NCBI Taxonomy" id="2781240"/>
    <lineage>
        <taxon>Bacteria</taxon>
        <taxon>Bacillati</taxon>
        <taxon>Actinomycetota</taxon>
        <taxon>Actinomycetes</taxon>
        <taxon>Pseudonocardiales</taxon>
        <taxon>Pseudonocardiaceae</taxon>
        <taxon>Saccharopolyspora</taxon>
    </lineage>
</organism>